<reference evidence="9 10" key="1">
    <citation type="submission" date="2010-12" db="EMBL/GenBank/DDBJ databases">
        <title>Complete sequence of Desulfurispirillum indicum S5.</title>
        <authorList>
            <consortium name="US DOE Joint Genome Institute"/>
            <person name="Lucas S."/>
            <person name="Copeland A."/>
            <person name="Lapidus A."/>
            <person name="Cheng J.-F."/>
            <person name="Goodwin L."/>
            <person name="Pitluck S."/>
            <person name="Chertkov O."/>
            <person name="Held B."/>
            <person name="Detter J.C."/>
            <person name="Han C."/>
            <person name="Tapia R."/>
            <person name="Land M."/>
            <person name="Hauser L."/>
            <person name="Kyrpides N."/>
            <person name="Ivanova N."/>
            <person name="Mikhailova N."/>
            <person name="Haggblom M."/>
            <person name="Rauschenbach I."/>
            <person name="Bini E."/>
            <person name="Woyke T."/>
        </authorList>
    </citation>
    <scope>NUCLEOTIDE SEQUENCE [LARGE SCALE GENOMIC DNA]</scope>
    <source>
        <strain evidence="10">ATCC BAA-1389 / DSM 22839 / S5</strain>
    </source>
</reference>
<dbReference type="Pfam" id="PF00015">
    <property type="entry name" value="MCPsignal"/>
    <property type="match status" value="1"/>
</dbReference>
<dbReference type="GO" id="GO:0006935">
    <property type="term" value="P:chemotaxis"/>
    <property type="evidence" value="ECO:0007669"/>
    <property type="project" value="InterPro"/>
</dbReference>
<dbReference type="OrthoDB" id="6434013at2"/>
<sequence length="662" mass="71713">MKIGLKLGSAFGAVILITLGTVIIGYNAMGRVHSSSATGLAMNQIATETSRAMEEIQRYIASEEPQDFASALTGLSTSAQQVQTLLTGVDGEIRQHLADSQQTLRQVSEQFRHYRELVGQKQDATGQMDVLAAQLRDNVRYTGDALADLLRSRNREMSTSAFAEALAMVRLETSLAERIALVNLNVESYENTLDEEYINEAWEQLLEIFHVADSIQSWAQVHGTGVELQEQLDQAVERMRQYRHTLDMWTEAVYELRETASQFRTSLEAVNSSVNAALTATDIYMALEVARSGRMLIIGAILAVVTALTLALVSTVMIVRPLNTAAKFVHRVAEGDLSEHLELQRSDEIGDLTRSLNAMVDHLRQMVQGIRQAASDVASSSEELSSSSSHMSDGIAHHAGNISQIASASLQMSQTVRSLMENTSAIEQDAQTTVDASRGGGDLISQSTREMNTILEHVRQAEQYSRALEEKASRVEQIIAAINDISEQTNLLALNAAIEAARAGDVGRGFAVVADEVRKLAERSGQSTGEITAIVQSIQSGVSQMSGAMQSVSEKASTGSTLAVRTESSFKQVLLSMESLLQRIEQNVAAMEQMSAVSDQMSGDIQSVSAASEQTARSANEISQASLGLSQLASDVQQMLSQFRTGEEDNPRAPLLGSGKSH</sequence>
<comment type="subcellular location">
    <subcellularLocation>
        <location evidence="1">Membrane</location>
    </subcellularLocation>
</comment>
<evidence type="ECO:0000256" key="5">
    <source>
        <dbReference type="SAM" id="MobiDB-lite"/>
    </source>
</evidence>
<name>E6W5P5_DESIS</name>
<keyword evidence="6" id="KW-0812">Transmembrane</keyword>
<dbReference type="RefSeq" id="WP_013505957.1">
    <property type="nucleotide sequence ID" value="NC_014836.1"/>
</dbReference>
<dbReference type="SMART" id="SM00304">
    <property type="entry name" value="HAMP"/>
    <property type="match status" value="2"/>
</dbReference>
<feature type="transmembrane region" description="Helical" evidence="6">
    <location>
        <begin position="295"/>
        <end position="319"/>
    </location>
</feature>
<keyword evidence="6" id="KW-1133">Transmembrane helix</keyword>
<dbReference type="InterPro" id="IPR004089">
    <property type="entry name" value="MCPsignal_dom"/>
</dbReference>
<dbReference type="InterPro" id="IPR004090">
    <property type="entry name" value="Chemotax_Me-accpt_rcpt"/>
</dbReference>
<dbReference type="STRING" id="653733.Selin_1341"/>
<dbReference type="eggNOG" id="COG0840">
    <property type="taxonomic scope" value="Bacteria"/>
</dbReference>
<dbReference type="CDD" id="cd06225">
    <property type="entry name" value="HAMP"/>
    <property type="match status" value="1"/>
</dbReference>
<protein>
    <submittedName>
        <fullName evidence="9">Chemotaxis sensory transducer</fullName>
    </submittedName>
</protein>
<dbReference type="PANTHER" id="PTHR32089">
    <property type="entry name" value="METHYL-ACCEPTING CHEMOTAXIS PROTEIN MCPB"/>
    <property type="match status" value="1"/>
</dbReference>
<keyword evidence="10" id="KW-1185">Reference proteome</keyword>
<accession>E6W5P5</accession>
<keyword evidence="6" id="KW-0472">Membrane</keyword>
<evidence type="ECO:0000256" key="4">
    <source>
        <dbReference type="PROSITE-ProRule" id="PRU00284"/>
    </source>
</evidence>
<evidence type="ECO:0000256" key="6">
    <source>
        <dbReference type="SAM" id="Phobius"/>
    </source>
</evidence>
<feature type="region of interest" description="Disordered" evidence="5">
    <location>
        <begin position="642"/>
        <end position="662"/>
    </location>
</feature>
<feature type="domain" description="Methyl-accepting transducer" evidence="7">
    <location>
        <begin position="373"/>
        <end position="630"/>
    </location>
</feature>
<evidence type="ECO:0000313" key="10">
    <source>
        <dbReference type="Proteomes" id="UP000002572"/>
    </source>
</evidence>
<dbReference type="Gene3D" id="1.10.287.950">
    <property type="entry name" value="Methyl-accepting chemotaxis protein"/>
    <property type="match status" value="1"/>
</dbReference>
<dbReference type="GO" id="GO:0007165">
    <property type="term" value="P:signal transduction"/>
    <property type="evidence" value="ECO:0007669"/>
    <property type="project" value="UniProtKB-KW"/>
</dbReference>
<dbReference type="PRINTS" id="PR00260">
    <property type="entry name" value="CHEMTRNSDUCR"/>
</dbReference>
<dbReference type="InParanoid" id="E6W5P5"/>
<proteinExistence type="inferred from homology"/>
<dbReference type="GO" id="GO:0016020">
    <property type="term" value="C:membrane"/>
    <property type="evidence" value="ECO:0007669"/>
    <property type="project" value="UniProtKB-SubCell"/>
</dbReference>
<evidence type="ECO:0000256" key="1">
    <source>
        <dbReference type="ARBA" id="ARBA00004370"/>
    </source>
</evidence>
<dbReference type="Proteomes" id="UP000002572">
    <property type="component" value="Chromosome"/>
</dbReference>
<dbReference type="CDD" id="cd11386">
    <property type="entry name" value="MCP_signal"/>
    <property type="match status" value="1"/>
</dbReference>
<dbReference type="SMART" id="SM00283">
    <property type="entry name" value="MA"/>
    <property type="match status" value="1"/>
</dbReference>
<feature type="transmembrane region" description="Helical" evidence="6">
    <location>
        <begin position="6"/>
        <end position="26"/>
    </location>
</feature>
<dbReference type="EMBL" id="CP002432">
    <property type="protein sequence ID" value="ADU66076.1"/>
    <property type="molecule type" value="Genomic_DNA"/>
</dbReference>
<dbReference type="Pfam" id="PF00672">
    <property type="entry name" value="HAMP"/>
    <property type="match status" value="1"/>
</dbReference>
<evidence type="ECO:0000313" key="9">
    <source>
        <dbReference type="EMBL" id="ADU66076.1"/>
    </source>
</evidence>
<evidence type="ECO:0000256" key="2">
    <source>
        <dbReference type="ARBA" id="ARBA00023224"/>
    </source>
</evidence>
<dbReference type="PROSITE" id="PS50885">
    <property type="entry name" value="HAMP"/>
    <property type="match status" value="1"/>
</dbReference>
<dbReference type="HOGENOM" id="CLU_000445_107_27_0"/>
<evidence type="ECO:0000259" key="7">
    <source>
        <dbReference type="PROSITE" id="PS50111"/>
    </source>
</evidence>
<evidence type="ECO:0000259" key="8">
    <source>
        <dbReference type="PROSITE" id="PS50885"/>
    </source>
</evidence>
<gene>
    <name evidence="9" type="ordered locus">Selin_1341</name>
</gene>
<dbReference type="FunCoup" id="E6W5P5">
    <property type="interactions" value="197"/>
</dbReference>
<dbReference type="KEGG" id="din:Selin_1341"/>
<dbReference type="InterPro" id="IPR003660">
    <property type="entry name" value="HAMP_dom"/>
</dbReference>
<dbReference type="FunFam" id="1.10.287.950:FF:000001">
    <property type="entry name" value="Methyl-accepting chemotaxis sensory transducer"/>
    <property type="match status" value="1"/>
</dbReference>
<evidence type="ECO:0000256" key="3">
    <source>
        <dbReference type="ARBA" id="ARBA00029447"/>
    </source>
</evidence>
<dbReference type="PROSITE" id="PS50111">
    <property type="entry name" value="CHEMOTAXIS_TRANSDUC_2"/>
    <property type="match status" value="1"/>
</dbReference>
<organism evidence="9 10">
    <name type="scientific">Desulfurispirillum indicum (strain ATCC BAA-1389 / DSM 22839 / S5)</name>
    <dbReference type="NCBI Taxonomy" id="653733"/>
    <lineage>
        <taxon>Bacteria</taxon>
        <taxon>Pseudomonadati</taxon>
        <taxon>Chrysiogenota</taxon>
        <taxon>Chrysiogenia</taxon>
        <taxon>Chrysiogenales</taxon>
        <taxon>Chrysiogenaceae</taxon>
        <taxon>Desulfurispirillum</taxon>
    </lineage>
</organism>
<dbReference type="AlphaFoldDB" id="E6W5P5"/>
<dbReference type="PANTHER" id="PTHR32089:SF112">
    <property type="entry name" value="LYSOZYME-LIKE PROTEIN-RELATED"/>
    <property type="match status" value="1"/>
</dbReference>
<dbReference type="SUPFAM" id="SSF58104">
    <property type="entry name" value="Methyl-accepting chemotaxis protein (MCP) signaling domain"/>
    <property type="match status" value="1"/>
</dbReference>
<keyword evidence="2 4" id="KW-0807">Transducer</keyword>
<comment type="similarity">
    <text evidence="3">Belongs to the methyl-accepting chemotaxis (MCP) protein family.</text>
</comment>
<dbReference type="GO" id="GO:0004888">
    <property type="term" value="F:transmembrane signaling receptor activity"/>
    <property type="evidence" value="ECO:0007669"/>
    <property type="project" value="InterPro"/>
</dbReference>
<feature type="domain" description="HAMP" evidence="8">
    <location>
        <begin position="316"/>
        <end position="368"/>
    </location>
</feature>